<name>A0A2N5UL49_9BASI</name>
<protein>
    <submittedName>
        <fullName evidence="2">Uncharacterized protein</fullName>
    </submittedName>
</protein>
<reference evidence="2 3" key="1">
    <citation type="submission" date="2017-11" db="EMBL/GenBank/DDBJ databases">
        <title>De novo assembly and phasing of dikaryotic genomes from two isolates of Puccinia coronata f. sp. avenae, the causal agent of oat crown rust.</title>
        <authorList>
            <person name="Miller M.E."/>
            <person name="Zhang Y."/>
            <person name="Omidvar V."/>
            <person name="Sperschneider J."/>
            <person name="Schwessinger B."/>
            <person name="Raley C."/>
            <person name="Palmer J.M."/>
            <person name="Garnica D."/>
            <person name="Upadhyaya N."/>
            <person name="Rathjen J."/>
            <person name="Taylor J.M."/>
            <person name="Park R.F."/>
            <person name="Dodds P.N."/>
            <person name="Hirsch C.D."/>
            <person name="Kianian S.F."/>
            <person name="Figueroa M."/>
        </authorList>
    </citation>
    <scope>NUCLEOTIDE SEQUENCE [LARGE SCALE GENOMIC DNA]</scope>
    <source>
        <strain evidence="2">12NC29</strain>
    </source>
</reference>
<comment type="caution">
    <text evidence="2">The sequence shown here is derived from an EMBL/GenBank/DDBJ whole genome shotgun (WGS) entry which is preliminary data.</text>
</comment>
<proteinExistence type="predicted"/>
<evidence type="ECO:0000313" key="3">
    <source>
        <dbReference type="Proteomes" id="UP000235388"/>
    </source>
</evidence>
<evidence type="ECO:0000256" key="1">
    <source>
        <dbReference type="SAM" id="MobiDB-lite"/>
    </source>
</evidence>
<keyword evidence="3" id="KW-1185">Reference proteome</keyword>
<dbReference type="AlphaFoldDB" id="A0A2N5UL49"/>
<gene>
    <name evidence="2" type="ORF">PCANC_12494</name>
</gene>
<feature type="compositionally biased region" description="Polar residues" evidence="1">
    <location>
        <begin position="34"/>
        <end position="45"/>
    </location>
</feature>
<feature type="region of interest" description="Disordered" evidence="1">
    <location>
        <begin position="1"/>
        <end position="46"/>
    </location>
</feature>
<sequence length="264" mass="28743">MLEGEPTPASAGGSVHSSGPPGSPNIGRAARSPSIRTKQPLTPRTGSWLIPPTPYRILFELPLCLASICERLNTPLSLIKSNEIYSQLWQSCIGLKITALERTVNQSRAAVRQQAAKNYLVWEITRGLGLQSSLEHPAGAEANLDRLSRLPHPSALESKPAQLRVAISSLLNLSVHLVSADIRKASVIQNQIQDFVNAAIDMQKSQMSKSPDAKLHLQWLKSRVALSSVYLSEIAQAVHQASDQSIVDRTQNALDMIDSTLSTF</sequence>
<dbReference type="Proteomes" id="UP000235388">
    <property type="component" value="Unassembled WGS sequence"/>
</dbReference>
<feature type="compositionally biased region" description="Low complexity" evidence="1">
    <location>
        <begin position="8"/>
        <end position="20"/>
    </location>
</feature>
<evidence type="ECO:0000313" key="2">
    <source>
        <dbReference type="EMBL" id="PLW38472.1"/>
    </source>
</evidence>
<accession>A0A2N5UL49</accession>
<dbReference type="EMBL" id="PGCJ01000207">
    <property type="protein sequence ID" value="PLW38472.1"/>
    <property type="molecule type" value="Genomic_DNA"/>
</dbReference>
<dbReference type="OrthoDB" id="2524554at2759"/>
<organism evidence="2 3">
    <name type="scientific">Puccinia coronata f. sp. avenae</name>
    <dbReference type="NCBI Taxonomy" id="200324"/>
    <lineage>
        <taxon>Eukaryota</taxon>
        <taxon>Fungi</taxon>
        <taxon>Dikarya</taxon>
        <taxon>Basidiomycota</taxon>
        <taxon>Pucciniomycotina</taxon>
        <taxon>Pucciniomycetes</taxon>
        <taxon>Pucciniales</taxon>
        <taxon>Pucciniaceae</taxon>
        <taxon>Puccinia</taxon>
    </lineage>
</organism>